<dbReference type="STRING" id="150374.A0A0M8MQ82"/>
<proteinExistence type="inferred from homology"/>
<keyword evidence="4" id="KW-1185">Reference proteome</keyword>
<evidence type="ECO:0000256" key="2">
    <source>
        <dbReference type="SAM" id="MobiDB-lite"/>
    </source>
</evidence>
<dbReference type="InterPro" id="IPR007763">
    <property type="entry name" value="NDUFA12"/>
</dbReference>
<dbReference type="GO" id="GO:0045271">
    <property type="term" value="C:respiratory chain complex I"/>
    <property type="evidence" value="ECO:0007669"/>
    <property type="project" value="InterPro"/>
</dbReference>
<gene>
    <name evidence="3" type="ORF">ESCO_005989</name>
</gene>
<sequence>MAPTRIGPLAQAWYKWKALRLPWRKRFLVGFDLEGNTYWEFRLTSRGGGGGGGDNENPNPSGSGSGSGEERWRRIVQYPRSTHYSEIKVPPQWHSWLRHTRRDPPPLAEQAAEVARQARIKELAAAADRRWDAKPRVMDPQPAAGAALAAPEPPLKTTAAGARDEGRPHKETGHNEAEDPWERARRRGLGEGWQPTAWSPGATKGRS</sequence>
<dbReference type="GO" id="GO:0032981">
    <property type="term" value="P:mitochondrial respiratory chain complex I assembly"/>
    <property type="evidence" value="ECO:0007669"/>
    <property type="project" value="TreeGrafter"/>
</dbReference>
<comment type="similarity">
    <text evidence="1">Belongs to the complex I NDUFA12 subunit family.</text>
</comment>
<dbReference type="Pfam" id="PF05071">
    <property type="entry name" value="NDUFA12"/>
    <property type="match status" value="1"/>
</dbReference>
<dbReference type="PANTHER" id="PTHR32470:SF2">
    <property type="entry name" value="NADH DEHYDROGENASE [UBIQUINONE] 1 ALPHA SUBCOMPLEX ASSEMBLY FACTOR 2"/>
    <property type="match status" value="1"/>
</dbReference>
<feature type="region of interest" description="Disordered" evidence="2">
    <location>
        <begin position="136"/>
        <end position="207"/>
    </location>
</feature>
<feature type="compositionally biased region" description="Basic and acidic residues" evidence="2">
    <location>
        <begin position="162"/>
        <end position="183"/>
    </location>
</feature>
<protein>
    <submittedName>
        <fullName evidence="3">Uncharacterized protein</fullName>
    </submittedName>
</protein>
<dbReference type="EMBL" id="LGSR01000028">
    <property type="protein sequence ID" value="KOS17066.1"/>
    <property type="molecule type" value="Genomic_DNA"/>
</dbReference>
<dbReference type="GO" id="GO:0005739">
    <property type="term" value="C:mitochondrion"/>
    <property type="evidence" value="ECO:0007669"/>
    <property type="project" value="TreeGrafter"/>
</dbReference>
<dbReference type="InterPro" id="IPR052618">
    <property type="entry name" value="ComplexI_NDUFA12"/>
</dbReference>
<accession>A0A0M8MQ82</accession>
<evidence type="ECO:0000313" key="3">
    <source>
        <dbReference type="EMBL" id="KOS17066.1"/>
    </source>
</evidence>
<feature type="region of interest" description="Disordered" evidence="2">
    <location>
        <begin position="48"/>
        <end position="70"/>
    </location>
</feature>
<dbReference type="OrthoDB" id="10255576at2759"/>
<dbReference type="Proteomes" id="UP000053831">
    <property type="component" value="Unassembled WGS sequence"/>
</dbReference>
<evidence type="ECO:0000313" key="4">
    <source>
        <dbReference type="Proteomes" id="UP000053831"/>
    </source>
</evidence>
<feature type="compositionally biased region" description="Low complexity" evidence="2">
    <location>
        <begin position="140"/>
        <end position="160"/>
    </location>
</feature>
<reference evidence="3 4" key="1">
    <citation type="submission" date="2015-07" db="EMBL/GenBank/DDBJ databases">
        <title>The genome of the fungus Escovopsis weberi, a specialized disease agent of ant agriculture.</title>
        <authorList>
            <person name="de Man T.J."/>
            <person name="Stajich J.E."/>
            <person name="Kubicek C.P."/>
            <person name="Chenthamara K."/>
            <person name="Atanasova L."/>
            <person name="Druzhinina I.S."/>
            <person name="Birnbaum S."/>
            <person name="Barribeau S.M."/>
            <person name="Teiling C."/>
            <person name="Suen G."/>
            <person name="Currie C."/>
            <person name="Gerardo N.M."/>
        </authorList>
    </citation>
    <scope>NUCLEOTIDE SEQUENCE [LARGE SCALE GENOMIC DNA]</scope>
</reference>
<dbReference type="PANTHER" id="PTHR32470">
    <property type="entry name" value="ADH DEHYDROGENASE [UBIQUINONE] 1 ALPHA SUBCOMPLEX ASSEMBLY FACTOR 2"/>
    <property type="match status" value="1"/>
</dbReference>
<dbReference type="AlphaFoldDB" id="A0A0M8MQ82"/>
<organism evidence="3 4">
    <name type="scientific">Escovopsis weberi</name>
    <dbReference type="NCBI Taxonomy" id="150374"/>
    <lineage>
        <taxon>Eukaryota</taxon>
        <taxon>Fungi</taxon>
        <taxon>Dikarya</taxon>
        <taxon>Ascomycota</taxon>
        <taxon>Pezizomycotina</taxon>
        <taxon>Sordariomycetes</taxon>
        <taxon>Hypocreomycetidae</taxon>
        <taxon>Hypocreales</taxon>
        <taxon>Hypocreaceae</taxon>
        <taxon>Escovopsis</taxon>
    </lineage>
</organism>
<comment type="caution">
    <text evidence="3">The sequence shown here is derived from an EMBL/GenBank/DDBJ whole genome shotgun (WGS) entry which is preliminary data.</text>
</comment>
<evidence type="ECO:0000256" key="1">
    <source>
        <dbReference type="ARBA" id="ARBA00007355"/>
    </source>
</evidence>
<name>A0A0M8MQ82_ESCWE</name>